<feature type="transmembrane region" description="Helical" evidence="2">
    <location>
        <begin position="389"/>
        <end position="412"/>
    </location>
</feature>
<feature type="compositionally biased region" description="Gly residues" evidence="1">
    <location>
        <begin position="564"/>
        <end position="583"/>
    </location>
</feature>
<evidence type="ECO:0000256" key="1">
    <source>
        <dbReference type="SAM" id="MobiDB-lite"/>
    </source>
</evidence>
<organism evidence="6 7">
    <name type="scientific">Microbacterium esteraromaticum</name>
    <dbReference type="NCBI Taxonomy" id="57043"/>
    <lineage>
        <taxon>Bacteria</taxon>
        <taxon>Bacillati</taxon>
        <taxon>Actinomycetota</taxon>
        <taxon>Actinomycetes</taxon>
        <taxon>Micrococcales</taxon>
        <taxon>Microbacteriaceae</taxon>
        <taxon>Microbacterium</taxon>
    </lineage>
</organism>
<keyword evidence="2" id="KW-0472">Membrane</keyword>
<gene>
    <name evidence="6" type="ORF">FM104_14455</name>
</gene>
<keyword evidence="3" id="KW-0732">Signal</keyword>
<dbReference type="Pfam" id="PF09972">
    <property type="entry name" value="DUF2207"/>
    <property type="match status" value="1"/>
</dbReference>
<dbReference type="InterPro" id="IPR018702">
    <property type="entry name" value="DUF2207"/>
</dbReference>
<evidence type="ECO:0000259" key="4">
    <source>
        <dbReference type="Pfam" id="PF09972"/>
    </source>
</evidence>
<evidence type="ECO:0000256" key="3">
    <source>
        <dbReference type="SAM" id="SignalP"/>
    </source>
</evidence>
<evidence type="ECO:0000256" key="2">
    <source>
        <dbReference type="SAM" id="Phobius"/>
    </source>
</evidence>
<keyword evidence="7" id="KW-1185">Reference proteome</keyword>
<evidence type="ECO:0000313" key="6">
    <source>
        <dbReference type="EMBL" id="SJN46009.1"/>
    </source>
</evidence>
<feature type="transmembrane region" description="Helical" evidence="2">
    <location>
        <begin position="418"/>
        <end position="441"/>
    </location>
</feature>
<dbReference type="AlphaFoldDB" id="A0A1R4KP21"/>
<dbReference type="InterPro" id="IPR048389">
    <property type="entry name" value="YciQ-like_C"/>
</dbReference>
<keyword evidence="2" id="KW-0812">Transmembrane</keyword>
<feature type="domain" description="DUF2207" evidence="4">
    <location>
        <begin position="32"/>
        <end position="161"/>
    </location>
</feature>
<feature type="transmembrane region" description="Helical" evidence="2">
    <location>
        <begin position="238"/>
        <end position="258"/>
    </location>
</feature>
<feature type="chain" id="PRO_5013091327" evidence="3">
    <location>
        <begin position="19"/>
        <end position="583"/>
    </location>
</feature>
<dbReference type="Pfam" id="PF20990">
    <property type="entry name" value="DUF2207_C"/>
    <property type="match status" value="1"/>
</dbReference>
<protein>
    <submittedName>
        <fullName evidence="6">Putative membrane protein</fullName>
    </submittedName>
</protein>
<feature type="domain" description="Predicted membrane protein YciQ-like C-terminal" evidence="5">
    <location>
        <begin position="275"/>
        <end position="514"/>
    </location>
</feature>
<proteinExistence type="predicted"/>
<evidence type="ECO:0000313" key="7">
    <source>
        <dbReference type="Proteomes" id="UP000196320"/>
    </source>
</evidence>
<feature type="region of interest" description="Disordered" evidence="1">
    <location>
        <begin position="557"/>
        <end position="583"/>
    </location>
</feature>
<feature type="signal peptide" evidence="3">
    <location>
        <begin position="1"/>
        <end position="18"/>
    </location>
</feature>
<name>A0A1R4KP21_9MICO</name>
<sequence length="583" mass="62245">MMVGLLAAVLLPASAASADVDDFSYSSWDAHYAVSLDAEGRAVAHVTETLVAEFPDADQNKGIVRGYPERYEGAGISLDIVSVKDADGQPMPYETESDDGMLYVLTGDDDYVHGATTYVIEYTMRDFMVTGSKSHNDEFYWDLLPLDSTQPIDRVDIELSFFGALAHAFTGDSACYEGGYGSSRRCDLDGPRTDGDAQVFRVTSGERDAGDGITLAIGFDAGTVTQPAARQPDPVADFGAAGFGAGALALLTGSWFAVARLARKRRIATGIIVAQFDVPDELEPLTAAALIPRSPNPIPAELVHLAVQSAVRLEEEADSKRPSVRLLDREAVTAPLDLATLDAVFTGGSRLRVIPRTNEKFAKRMTKLAAKGKAAAKTHGWVTTERSRAAMALAGVGIALLLGAVALLVWNLTLDRDMLPLSVAAVIFTFTAAVITSFVAFGKHTVLTRDGAERYEYLMGLKEFIRVAEADRMRMLQSYQGAERRSDGQVDVVHLYEKLLPYAMLFGEEKTWTQVLQTAYDTADTHPIWIAHAANISIGANLSRYSQSVRSAASYSASSSSSGGSMGGGFSGGGGGGGFSGGR</sequence>
<keyword evidence="2" id="KW-1133">Transmembrane helix</keyword>
<evidence type="ECO:0000259" key="5">
    <source>
        <dbReference type="Pfam" id="PF20990"/>
    </source>
</evidence>
<accession>A0A1R4KP21</accession>
<reference evidence="6 7" key="1">
    <citation type="submission" date="2017-02" db="EMBL/GenBank/DDBJ databases">
        <authorList>
            <person name="Peterson S.W."/>
        </authorList>
    </citation>
    <scope>NUCLEOTIDE SEQUENCE [LARGE SCALE GENOMIC DNA]</scope>
    <source>
        <strain evidence="6 7">B Mb 05.01</strain>
    </source>
</reference>
<dbReference type="EMBL" id="FUKO01000041">
    <property type="protein sequence ID" value="SJN46009.1"/>
    <property type="molecule type" value="Genomic_DNA"/>
</dbReference>
<dbReference type="Proteomes" id="UP000196320">
    <property type="component" value="Unassembled WGS sequence"/>
</dbReference>